<dbReference type="SUPFAM" id="SSF89028">
    <property type="entry name" value="Cobalamin adenosyltransferase-like"/>
    <property type="match status" value="1"/>
</dbReference>
<evidence type="ECO:0000256" key="14">
    <source>
        <dbReference type="ARBA" id="ARBA00033354"/>
    </source>
</evidence>
<evidence type="ECO:0000256" key="2">
    <source>
        <dbReference type="ARBA" id="ARBA00005121"/>
    </source>
</evidence>
<organism evidence="20 21">
    <name type="scientific">Streptomonospora alba</name>
    <dbReference type="NCBI Taxonomy" id="183763"/>
    <lineage>
        <taxon>Bacteria</taxon>
        <taxon>Bacillati</taxon>
        <taxon>Actinomycetota</taxon>
        <taxon>Actinomycetes</taxon>
        <taxon>Streptosporangiales</taxon>
        <taxon>Nocardiopsidaceae</taxon>
        <taxon>Streptomonospora</taxon>
    </lineage>
</organism>
<dbReference type="EC" id="2.5.1.17" evidence="4 17"/>
<comment type="similarity">
    <text evidence="3 17">Belongs to the Cob(I)alamin adenosyltransferase family.</text>
</comment>
<feature type="domain" description="Cobalamin adenosyltransferase-like" evidence="19">
    <location>
        <begin position="15"/>
        <end position="189"/>
    </location>
</feature>
<evidence type="ECO:0000256" key="9">
    <source>
        <dbReference type="ARBA" id="ARBA00022741"/>
    </source>
</evidence>
<keyword evidence="8 17" id="KW-0808">Transferase</keyword>
<dbReference type="Pfam" id="PF01923">
    <property type="entry name" value="Cob_adeno_trans"/>
    <property type="match status" value="1"/>
</dbReference>
<evidence type="ECO:0000256" key="8">
    <source>
        <dbReference type="ARBA" id="ARBA00022679"/>
    </source>
</evidence>
<evidence type="ECO:0000256" key="15">
    <source>
        <dbReference type="ARBA" id="ARBA00048555"/>
    </source>
</evidence>
<dbReference type="InterPro" id="IPR029499">
    <property type="entry name" value="PduO-typ"/>
</dbReference>
<dbReference type="GO" id="GO:0005737">
    <property type="term" value="C:cytoplasm"/>
    <property type="evidence" value="ECO:0007669"/>
    <property type="project" value="UniProtKB-SubCell"/>
</dbReference>
<evidence type="ECO:0000313" key="21">
    <source>
        <dbReference type="Proteomes" id="UP000031675"/>
    </source>
</evidence>
<evidence type="ECO:0000256" key="16">
    <source>
        <dbReference type="ARBA" id="ARBA00048692"/>
    </source>
</evidence>
<keyword evidence="11" id="KW-0627">Porphyrin biosynthesis</keyword>
<protein>
    <recommendedName>
        <fullName evidence="5 17">Corrinoid adenosyltransferase</fullName>
        <ecNumber evidence="4 17">2.5.1.17</ecNumber>
    </recommendedName>
    <alternativeName>
        <fullName evidence="12 17">Cob(II)alamin adenosyltransferase</fullName>
    </alternativeName>
    <alternativeName>
        <fullName evidence="14 17">Cob(II)yrinic acid a,c-diamide adenosyltransferase</fullName>
    </alternativeName>
    <alternativeName>
        <fullName evidence="13 17">Cobinamide/cobalamin adenosyltransferase</fullName>
    </alternativeName>
</protein>
<dbReference type="Gene3D" id="1.20.1200.10">
    <property type="entry name" value="Cobalamin adenosyltransferase-like"/>
    <property type="match status" value="1"/>
</dbReference>
<feature type="coiled-coil region" evidence="18">
    <location>
        <begin position="104"/>
        <end position="131"/>
    </location>
</feature>
<evidence type="ECO:0000256" key="12">
    <source>
        <dbReference type="ARBA" id="ARBA00031529"/>
    </source>
</evidence>
<evidence type="ECO:0000256" key="3">
    <source>
        <dbReference type="ARBA" id="ARBA00007487"/>
    </source>
</evidence>
<proteinExistence type="inferred from homology"/>
<dbReference type="FunFam" id="1.20.1200.10:FF:000003">
    <property type="entry name" value="ATP:cob(I)alamin adenosyltransferase"/>
    <property type="match status" value="1"/>
</dbReference>
<evidence type="ECO:0000259" key="19">
    <source>
        <dbReference type="Pfam" id="PF01923"/>
    </source>
</evidence>
<dbReference type="InterPro" id="IPR036451">
    <property type="entry name" value="CblAdoTrfase-like_sf"/>
</dbReference>
<comment type="subcellular location">
    <subcellularLocation>
        <location evidence="1">Cytoplasm</location>
    </subcellularLocation>
</comment>
<dbReference type="NCBIfam" id="TIGR00636">
    <property type="entry name" value="PduO_Nterm"/>
    <property type="match status" value="1"/>
</dbReference>
<accession>A0A0C2G1S9</accession>
<dbReference type="InterPro" id="IPR016030">
    <property type="entry name" value="CblAdoTrfase-like"/>
</dbReference>
<evidence type="ECO:0000256" key="4">
    <source>
        <dbReference type="ARBA" id="ARBA00012454"/>
    </source>
</evidence>
<evidence type="ECO:0000256" key="11">
    <source>
        <dbReference type="ARBA" id="ARBA00023244"/>
    </source>
</evidence>
<dbReference type="GO" id="GO:0005524">
    <property type="term" value="F:ATP binding"/>
    <property type="evidence" value="ECO:0007669"/>
    <property type="project" value="UniProtKB-UniRule"/>
</dbReference>
<keyword evidence="18" id="KW-0175">Coiled coil</keyword>
<keyword evidence="7 17" id="KW-0169">Cobalamin biosynthesis</keyword>
<evidence type="ECO:0000256" key="17">
    <source>
        <dbReference type="RuleBase" id="RU366026"/>
    </source>
</evidence>
<evidence type="ECO:0000256" key="13">
    <source>
        <dbReference type="ARBA" id="ARBA00033334"/>
    </source>
</evidence>
<dbReference type="GO" id="GO:0009236">
    <property type="term" value="P:cobalamin biosynthetic process"/>
    <property type="evidence" value="ECO:0007669"/>
    <property type="project" value="UniProtKB-UniRule"/>
</dbReference>
<dbReference type="GO" id="GO:0006779">
    <property type="term" value="P:porphyrin-containing compound biosynthetic process"/>
    <property type="evidence" value="ECO:0007669"/>
    <property type="project" value="UniProtKB-KW"/>
</dbReference>
<keyword evidence="6" id="KW-0963">Cytoplasm</keyword>
<evidence type="ECO:0000256" key="7">
    <source>
        <dbReference type="ARBA" id="ARBA00022573"/>
    </source>
</evidence>
<evidence type="ECO:0000256" key="10">
    <source>
        <dbReference type="ARBA" id="ARBA00022840"/>
    </source>
</evidence>
<dbReference type="PANTHER" id="PTHR12213">
    <property type="entry name" value="CORRINOID ADENOSYLTRANSFERASE"/>
    <property type="match status" value="1"/>
</dbReference>
<dbReference type="GO" id="GO:0008817">
    <property type="term" value="F:corrinoid adenosyltransferase activity"/>
    <property type="evidence" value="ECO:0007669"/>
    <property type="project" value="UniProtKB-UniRule"/>
</dbReference>
<name>A0A0C2G1S9_9ACTN</name>
<evidence type="ECO:0000256" key="1">
    <source>
        <dbReference type="ARBA" id="ARBA00004496"/>
    </source>
</evidence>
<dbReference type="Proteomes" id="UP000031675">
    <property type="component" value="Unassembled WGS sequence"/>
</dbReference>
<keyword evidence="10 17" id="KW-0067">ATP-binding</keyword>
<gene>
    <name evidence="20" type="ORF">LP52_20040</name>
</gene>
<evidence type="ECO:0000256" key="6">
    <source>
        <dbReference type="ARBA" id="ARBA00022490"/>
    </source>
</evidence>
<comment type="caution">
    <text evidence="20">The sequence shown here is derived from an EMBL/GenBank/DDBJ whole genome shotgun (WGS) entry which is preliminary data.</text>
</comment>
<comment type="catalytic activity">
    <reaction evidence="16 17">
        <text>2 cob(II)alamin + reduced [electron-transfer flavoprotein] + 2 ATP = 2 adenosylcob(III)alamin + 2 triphosphate + oxidized [electron-transfer flavoprotein] + 3 H(+)</text>
        <dbReference type="Rhea" id="RHEA:28671"/>
        <dbReference type="Rhea" id="RHEA-COMP:10685"/>
        <dbReference type="Rhea" id="RHEA-COMP:10686"/>
        <dbReference type="ChEBI" id="CHEBI:15378"/>
        <dbReference type="ChEBI" id="CHEBI:16304"/>
        <dbReference type="ChEBI" id="CHEBI:18036"/>
        <dbReference type="ChEBI" id="CHEBI:18408"/>
        <dbReference type="ChEBI" id="CHEBI:30616"/>
        <dbReference type="ChEBI" id="CHEBI:57692"/>
        <dbReference type="ChEBI" id="CHEBI:58307"/>
        <dbReference type="EC" id="2.5.1.17"/>
    </reaction>
</comment>
<evidence type="ECO:0000313" key="20">
    <source>
        <dbReference type="EMBL" id="KIH97268.1"/>
    </source>
</evidence>
<keyword evidence="9 17" id="KW-0547">Nucleotide-binding</keyword>
<comment type="catalytic activity">
    <reaction evidence="15 17">
        <text>2 cob(II)yrinate a,c diamide + reduced [electron-transfer flavoprotein] + 2 ATP = 2 adenosylcob(III)yrinate a,c-diamide + 2 triphosphate + oxidized [electron-transfer flavoprotein] + 3 H(+)</text>
        <dbReference type="Rhea" id="RHEA:11528"/>
        <dbReference type="Rhea" id="RHEA-COMP:10685"/>
        <dbReference type="Rhea" id="RHEA-COMP:10686"/>
        <dbReference type="ChEBI" id="CHEBI:15378"/>
        <dbReference type="ChEBI" id="CHEBI:18036"/>
        <dbReference type="ChEBI" id="CHEBI:30616"/>
        <dbReference type="ChEBI" id="CHEBI:57692"/>
        <dbReference type="ChEBI" id="CHEBI:58307"/>
        <dbReference type="ChEBI" id="CHEBI:58503"/>
        <dbReference type="ChEBI" id="CHEBI:58537"/>
        <dbReference type="EC" id="2.5.1.17"/>
    </reaction>
</comment>
<dbReference type="UniPathway" id="UPA00148">
    <property type="reaction ID" value="UER00233"/>
</dbReference>
<reference evidence="21" key="1">
    <citation type="journal article" date="2015" name="Chem. Biol.">
        <title>Structure, bioactivity, and resistance mechanism of streptomonomicin, an unusual lasso Peptide from an understudied halophilic actinomycete.</title>
        <authorList>
            <person name="Metelev M."/>
            <person name="Tietz J.I."/>
            <person name="Melby J.O."/>
            <person name="Blair P.M."/>
            <person name="Zhu L."/>
            <person name="Livnat I."/>
            <person name="Severinov K."/>
            <person name="Mitchell D.A."/>
        </authorList>
    </citation>
    <scope>NUCLEOTIDE SEQUENCE [LARGE SCALE GENOMIC DNA]</scope>
    <source>
        <strain evidence="21">YIM 90003</strain>
    </source>
</reference>
<dbReference type="STRING" id="183763.LP52_20040"/>
<dbReference type="EMBL" id="JROO01000040">
    <property type="protein sequence ID" value="KIH97268.1"/>
    <property type="molecule type" value="Genomic_DNA"/>
</dbReference>
<evidence type="ECO:0000256" key="18">
    <source>
        <dbReference type="SAM" id="Coils"/>
    </source>
</evidence>
<dbReference type="RefSeq" id="WP_040275841.1">
    <property type="nucleotide sequence ID" value="NZ_JROO01000040.1"/>
</dbReference>
<sequence length="205" mass="22330">MTKPDSDTPVVLSKIYTRVGDDGTTSLGDMSRTAKTDTRLVAYADVEEANAAIGTALALGGDAVPDDVRTMLTRIQNELFDLGADLSCPVAPADEEAQAQYPPLRVEKAYIDRLEEECDRYNADLSTLRSFLLPGGSPAVALMHQARVIARRAERNAWAALEEHGEGVNPLTARYLNRLSDLLFILCRVLGKDGSEVLWKPGGQR</sequence>
<dbReference type="OrthoDB" id="9778896at2"/>
<evidence type="ECO:0000256" key="5">
    <source>
        <dbReference type="ARBA" id="ARBA00020963"/>
    </source>
</evidence>
<dbReference type="PANTHER" id="PTHR12213:SF0">
    <property type="entry name" value="CORRINOID ADENOSYLTRANSFERASE MMAB"/>
    <property type="match status" value="1"/>
</dbReference>
<dbReference type="AlphaFoldDB" id="A0A0C2G1S9"/>
<keyword evidence="21" id="KW-1185">Reference proteome</keyword>
<comment type="pathway">
    <text evidence="2 17">Cofactor biosynthesis; adenosylcobalamin biosynthesis; adenosylcobalamin from cob(II)yrinate a,c-diamide: step 2/7.</text>
</comment>